<name>A0ABY6B3S4_9BURK</name>
<dbReference type="Proteomes" id="UP001064933">
    <property type="component" value="Chromosome"/>
</dbReference>
<sequence>MQTLHHHLGRTYLLACFGEGPFLGRFIVKGEEDGHHAVTAWHELADEWPSAEAALQHAGTVARQYIATFAQQA</sequence>
<evidence type="ECO:0000313" key="1">
    <source>
        <dbReference type="EMBL" id="UXH79199.1"/>
    </source>
</evidence>
<evidence type="ECO:0000313" key="2">
    <source>
        <dbReference type="Proteomes" id="UP001064933"/>
    </source>
</evidence>
<protein>
    <submittedName>
        <fullName evidence="1">Uncharacterized protein</fullName>
    </submittedName>
</protein>
<gene>
    <name evidence="1" type="ORF">N4261_04475</name>
</gene>
<dbReference type="EMBL" id="CP104562">
    <property type="protein sequence ID" value="UXH79199.1"/>
    <property type="molecule type" value="Genomic_DNA"/>
</dbReference>
<accession>A0ABY6B3S4</accession>
<reference evidence="1" key="1">
    <citation type="submission" date="2022-10" db="EMBL/GenBank/DDBJ databases">
        <title>Characterization and whole genome sequencing of a new Roseateles species, isolated from fresh water.</title>
        <authorList>
            <person name="Guliayeva D.Y."/>
            <person name="Akhremchuk A.E."/>
            <person name="Sikolenko M.A."/>
            <person name="Valentovich L.N."/>
            <person name="Sidarenka A.V."/>
        </authorList>
    </citation>
    <scope>NUCLEOTIDE SEQUENCE</scope>
    <source>
        <strain evidence="1">BIM B-1768</strain>
    </source>
</reference>
<organism evidence="1 2">
    <name type="scientific">Roseateles amylovorans</name>
    <dbReference type="NCBI Taxonomy" id="2978473"/>
    <lineage>
        <taxon>Bacteria</taxon>
        <taxon>Pseudomonadati</taxon>
        <taxon>Pseudomonadota</taxon>
        <taxon>Betaproteobacteria</taxon>
        <taxon>Burkholderiales</taxon>
        <taxon>Sphaerotilaceae</taxon>
        <taxon>Roseateles</taxon>
    </lineage>
</organism>
<keyword evidence="2" id="KW-1185">Reference proteome</keyword>
<dbReference type="RefSeq" id="WP_261759019.1">
    <property type="nucleotide sequence ID" value="NZ_CP104562.2"/>
</dbReference>
<proteinExistence type="predicted"/>